<gene>
    <name evidence="3" type="ORF">BBOV_II005580</name>
</gene>
<dbReference type="Proteomes" id="UP000002173">
    <property type="component" value="Chromosome 2"/>
</dbReference>
<accession>A7AU98</accession>
<sequence length="530" mass="57397">MENQTKCAQSGHRLFIRQYRTCAISRLSDTNDIGDQTEENGKSTFNAPGCLTKERSHSSKYAVELDDSESHNIANHKLLSHSRAGSANCLKQCSSGLYNVKTSRHISHTNRIKDYILLLGFFACLSVVNAHGNGHTEHDKDGFDTLHEPLKFIVCLITIGSSVVAFFGGSTFATNYLADVFGKQDNKAVRAVGCLLVAVSLVTVFAGCHLILASHTGVSKNELSCHVAMQTCVGVLLVAGMANLGLGTVLFAETVKSEHAINPAVVGTNQTVVRALAITLFVISILVLLADGAITGAVIKIHECEGKHISVFGYVMSITAFIDFCIGNFIVGDYECLYKDELRELVGHGIVVVIGQVFGCMIVASVVCSMVVDHVHIRAESAIILAVAMAIKVVVLDHFNFMWAITIITGTLILSFIVIAGLPIGAALLDNGQRDSKEHNHHHHSHGHTRNHSHGSDNDGHGRSSHQGSSSGEEHDHHKEKTVIHIALESCGTIMVAVAVTAWFSYRLLYENLYSVVSKTIHDVVRYINS</sequence>
<dbReference type="GeneID" id="5478310"/>
<evidence type="ECO:0000313" key="3">
    <source>
        <dbReference type="EMBL" id="EDO06509.1"/>
    </source>
</evidence>
<feature type="transmembrane region" description="Helical" evidence="2">
    <location>
        <begin position="189"/>
        <end position="212"/>
    </location>
</feature>
<feature type="compositionally biased region" description="Basic residues" evidence="1">
    <location>
        <begin position="439"/>
        <end position="453"/>
    </location>
</feature>
<comment type="caution">
    <text evidence="3">The sequence shown here is derived from an EMBL/GenBank/DDBJ whole genome shotgun (WGS) entry which is preliminary data.</text>
</comment>
<feature type="transmembrane region" description="Helical" evidence="2">
    <location>
        <begin position="350"/>
        <end position="372"/>
    </location>
</feature>
<evidence type="ECO:0000256" key="1">
    <source>
        <dbReference type="SAM" id="MobiDB-lite"/>
    </source>
</evidence>
<keyword evidence="4" id="KW-1185">Reference proteome</keyword>
<feature type="transmembrane region" description="Helical" evidence="2">
    <location>
        <begin position="233"/>
        <end position="252"/>
    </location>
</feature>
<feature type="region of interest" description="Disordered" evidence="1">
    <location>
        <begin position="434"/>
        <end position="479"/>
    </location>
</feature>
<protein>
    <submittedName>
        <fullName evidence="3">Uncharacterized protein</fullName>
    </submittedName>
</protein>
<dbReference type="InParanoid" id="A7AU98"/>
<feature type="transmembrane region" description="Helical" evidence="2">
    <location>
        <begin position="272"/>
        <end position="299"/>
    </location>
</feature>
<feature type="transmembrane region" description="Helical" evidence="2">
    <location>
        <begin position="379"/>
        <end position="395"/>
    </location>
</feature>
<reference evidence="3 4" key="1">
    <citation type="journal article" date="2007" name="PLoS Pathog.">
        <title>Genome sequence of Babesia bovis and comparative analysis of apicomplexan hemoprotozoa.</title>
        <authorList>
            <person name="Brayton K.A."/>
            <person name="Lau A.O.T."/>
            <person name="Herndon D.R."/>
            <person name="Hannick L."/>
            <person name="Kappmeyer L.S."/>
            <person name="Berens S.J."/>
            <person name="Bidwell S.L."/>
            <person name="Brown W.C."/>
            <person name="Crabtree J."/>
            <person name="Fadrosh D."/>
            <person name="Feldblum T."/>
            <person name="Forberger H.A."/>
            <person name="Haas B.J."/>
            <person name="Howell J.M."/>
            <person name="Khouri H."/>
            <person name="Koo H."/>
            <person name="Mann D.J."/>
            <person name="Norimine J."/>
            <person name="Paulsen I.T."/>
            <person name="Radune D."/>
            <person name="Ren Q."/>
            <person name="Smith R.K. Jr."/>
            <person name="Suarez C.E."/>
            <person name="White O."/>
            <person name="Wortman J.R."/>
            <person name="Knowles D.P. Jr."/>
            <person name="McElwain T.F."/>
            <person name="Nene V.M."/>
        </authorList>
    </citation>
    <scope>NUCLEOTIDE SEQUENCE [LARGE SCALE GENOMIC DNA]</scope>
    <source>
        <strain evidence="3">T2Bo</strain>
    </source>
</reference>
<keyword evidence="2" id="KW-0812">Transmembrane</keyword>
<feature type="transmembrane region" description="Helical" evidence="2">
    <location>
        <begin position="486"/>
        <end position="506"/>
    </location>
</feature>
<name>A7AU98_BABBO</name>
<keyword evidence="2" id="KW-0472">Membrane</keyword>
<dbReference type="VEuPathDB" id="PiroplasmaDB:BBOV_II005580"/>
<organism evidence="3 4">
    <name type="scientific">Babesia bovis</name>
    <dbReference type="NCBI Taxonomy" id="5865"/>
    <lineage>
        <taxon>Eukaryota</taxon>
        <taxon>Sar</taxon>
        <taxon>Alveolata</taxon>
        <taxon>Apicomplexa</taxon>
        <taxon>Aconoidasida</taxon>
        <taxon>Piroplasmida</taxon>
        <taxon>Babesiidae</taxon>
        <taxon>Babesia</taxon>
    </lineage>
</organism>
<dbReference type="EMBL" id="AAXT01000003">
    <property type="protein sequence ID" value="EDO06509.1"/>
    <property type="molecule type" value="Genomic_DNA"/>
</dbReference>
<feature type="transmembrane region" description="Helical" evidence="2">
    <location>
        <begin position="115"/>
        <end position="132"/>
    </location>
</feature>
<dbReference type="KEGG" id="bbo:BBOV_II005580"/>
<evidence type="ECO:0000313" key="4">
    <source>
        <dbReference type="Proteomes" id="UP000002173"/>
    </source>
</evidence>
<feature type="transmembrane region" description="Helical" evidence="2">
    <location>
        <begin position="152"/>
        <end position="177"/>
    </location>
</feature>
<evidence type="ECO:0000256" key="2">
    <source>
        <dbReference type="SAM" id="Phobius"/>
    </source>
</evidence>
<proteinExistence type="predicted"/>
<feature type="transmembrane region" description="Helical" evidence="2">
    <location>
        <begin position="311"/>
        <end position="330"/>
    </location>
</feature>
<keyword evidence="2" id="KW-1133">Transmembrane helix</keyword>
<dbReference type="AlphaFoldDB" id="A7AU98"/>
<feature type="transmembrane region" description="Helical" evidence="2">
    <location>
        <begin position="401"/>
        <end position="429"/>
    </location>
</feature>